<dbReference type="Pfam" id="PF13365">
    <property type="entry name" value="Trypsin_2"/>
    <property type="match status" value="1"/>
</dbReference>
<dbReference type="Pfam" id="PF13180">
    <property type="entry name" value="PDZ_2"/>
    <property type="match status" value="1"/>
</dbReference>
<dbReference type="PANTHER" id="PTHR43343:SF3">
    <property type="entry name" value="PROTEASE DO-LIKE 8, CHLOROPLASTIC"/>
    <property type="match status" value="1"/>
</dbReference>
<keyword evidence="7" id="KW-1185">Reference proteome</keyword>
<dbReference type="Gene3D" id="2.30.42.10">
    <property type="match status" value="1"/>
</dbReference>
<protein>
    <submittedName>
        <fullName evidence="6">Serine protease</fullName>
    </submittedName>
</protein>
<reference evidence="7" key="1">
    <citation type="journal article" date="2019" name="Int. J. Syst. Evol. Microbiol.">
        <title>The Global Catalogue of Microorganisms (GCM) 10K type strain sequencing project: providing services to taxonomists for standard genome sequencing and annotation.</title>
        <authorList>
            <consortium name="The Broad Institute Genomics Platform"/>
            <consortium name="The Broad Institute Genome Sequencing Center for Infectious Disease"/>
            <person name="Wu L."/>
            <person name="Ma J."/>
        </authorList>
    </citation>
    <scope>NUCLEOTIDE SEQUENCE [LARGE SCALE GENOMIC DNA]</scope>
    <source>
        <strain evidence="7">JCM 30331</strain>
    </source>
</reference>
<dbReference type="PRINTS" id="PR00834">
    <property type="entry name" value="PROTEASES2C"/>
</dbReference>
<evidence type="ECO:0000256" key="4">
    <source>
        <dbReference type="SAM" id="SignalP"/>
    </source>
</evidence>
<evidence type="ECO:0000313" key="6">
    <source>
        <dbReference type="EMBL" id="GGK39247.1"/>
    </source>
</evidence>
<dbReference type="InterPro" id="IPR009003">
    <property type="entry name" value="Peptidase_S1_PA"/>
</dbReference>
<name>A0ABQ2F472_9DEIO</name>
<feature type="region of interest" description="Disordered" evidence="3">
    <location>
        <begin position="25"/>
        <end position="45"/>
    </location>
</feature>
<evidence type="ECO:0000256" key="3">
    <source>
        <dbReference type="SAM" id="MobiDB-lite"/>
    </source>
</evidence>
<evidence type="ECO:0000256" key="1">
    <source>
        <dbReference type="ARBA" id="ARBA00022670"/>
    </source>
</evidence>
<organism evidence="6 7">
    <name type="scientific">Deinococcus malanensis</name>
    <dbReference type="NCBI Taxonomy" id="1706855"/>
    <lineage>
        <taxon>Bacteria</taxon>
        <taxon>Thermotogati</taxon>
        <taxon>Deinococcota</taxon>
        <taxon>Deinococci</taxon>
        <taxon>Deinococcales</taxon>
        <taxon>Deinococcaceae</taxon>
        <taxon>Deinococcus</taxon>
    </lineage>
</organism>
<dbReference type="SMART" id="SM00228">
    <property type="entry name" value="PDZ"/>
    <property type="match status" value="1"/>
</dbReference>
<dbReference type="EMBL" id="BMPP01000020">
    <property type="protein sequence ID" value="GGK39247.1"/>
    <property type="molecule type" value="Genomic_DNA"/>
</dbReference>
<dbReference type="PANTHER" id="PTHR43343">
    <property type="entry name" value="PEPTIDASE S12"/>
    <property type="match status" value="1"/>
</dbReference>
<dbReference type="InterPro" id="IPR001478">
    <property type="entry name" value="PDZ"/>
</dbReference>
<dbReference type="InterPro" id="IPR036034">
    <property type="entry name" value="PDZ_sf"/>
</dbReference>
<evidence type="ECO:0000259" key="5">
    <source>
        <dbReference type="PROSITE" id="PS50106"/>
    </source>
</evidence>
<keyword evidence="4" id="KW-0732">Signal</keyword>
<dbReference type="Gene3D" id="2.40.10.120">
    <property type="match status" value="1"/>
</dbReference>
<keyword evidence="1 6" id="KW-0645">Protease</keyword>
<feature type="signal peptide" evidence="4">
    <location>
        <begin position="1"/>
        <end position="27"/>
    </location>
</feature>
<accession>A0ABQ2F472</accession>
<evidence type="ECO:0000313" key="7">
    <source>
        <dbReference type="Proteomes" id="UP000647587"/>
    </source>
</evidence>
<gene>
    <name evidence="6" type="ORF">GCM10008955_36330</name>
</gene>
<dbReference type="Proteomes" id="UP000647587">
    <property type="component" value="Unassembled WGS sequence"/>
</dbReference>
<dbReference type="CDD" id="cd06779">
    <property type="entry name" value="cpPDZ_Deg_HtrA-like"/>
    <property type="match status" value="1"/>
</dbReference>
<dbReference type="InterPro" id="IPR001940">
    <property type="entry name" value="Peptidase_S1C"/>
</dbReference>
<dbReference type="GO" id="GO:0006508">
    <property type="term" value="P:proteolysis"/>
    <property type="evidence" value="ECO:0007669"/>
    <property type="project" value="UniProtKB-KW"/>
</dbReference>
<dbReference type="InterPro" id="IPR051201">
    <property type="entry name" value="Chloro_Bact_Ser_Proteases"/>
</dbReference>
<sequence length="380" mass="39246">MNAIQLAAPRGLMLTLTLLLSAGSAQTASPSTPGSTAAQGARPAPAKALSTAETIELRALFQKLRPATLRLEHCPPTNCTNPGGVGTGFLIGDGYALTAYHVVQGAKTLSAQTLDKKRYSVEVIGYEEQSDIALLKVNVPAGTPFLPLAAAAPAVGDALLGIGNGGGTFLTSKTGRLTGLNADAGRADFPAGTLQMNAPLVPGDSGGPVVNAKGEVVGVVSYIRVARDGNPASFAVPVTQSDARVADFRNGAKRAAPVIGIALANELSQASALPAELFTRFSEFFKLDLGSTPGAFFTNVYPNTPAAQAGLQPLKYDTAGKRLSGDIVTAVNGQRINNFSEFQYAVRRYKPGDSVTLTVLRGGKEIQVKLTLAPSTQING</sequence>
<dbReference type="PROSITE" id="PS50106">
    <property type="entry name" value="PDZ"/>
    <property type="match status" value="1"/>
</dbReference>
<dbReference type="GO" id="GO:0008233">
    <property type="term" value="F:peptidase activity"/>
    <property type="evidence" value="ECO:0007669"/>
    <property type="project" value="UniProtKB-KW"/>
</dbReference>
<feature type="domain" description="PDZ" evidence="5">
    <location>
        <begin position="245"/>
        <end position="363"/>
    </location>
</feature>
<dbReference type="SUPFAM" id="SSF50156">
    <property type="entry name" value="PDZ domain-like"/>
    <property type="match status" value="1"/>
</dbReference>
<keyword evidence="2" id="KW-0378">Hydrolase</keyword>
<comment type="caution">
    <text evidence="6">The sequence shown here is derived from an EMBL/GenBank/DDBJ whole genome shotgun (WGS) entry which is preliminary data.</text>
</comment>
<dbReference type="RefSeq" id="WP_189011323.1">
    <property type="nucleotide sequence ID" value="NZ_BMPP01000020.1"/>
</dbReference>
<evidence type="ECO:0000256" key="2">
    <source>
        <dbReference type="ARBA" id="ARBA00022801"/>
    </source>
</evidence>
<dbReference type="SUPFAM" id="SSF50494">
    <property type="entry name" value="Trypsin-like serine proteases"/>
    <property type="match status" value="1"/>
</dbReference>
<proteinExistence type="predicted"/>
<feature type="chain" id="PRO_5047482015" evidence="4">
    <location>
        <begin position="28"/>
        <end position="380"/>
    </location>
</feature>